<evidence type="ECO:0008006" key="3">
    <source>
        <dbReference type="Google" id="ProtNLM"/>
    </source>
</evidence>
<reference evidence="1" key="1">
    <citation type="submission" date="2015-10" db="EMBL/GenBank/DDBJ databases">
        <authorList>
            <person name="Regsiter A."/>
            <person name="william w."/>
        </authorList>
    </citation>
    <scope>NUCLEOTIDE SEQUENCE</scope>
    <source>
        <strain evidence="1">Montdore</strain>
    </source>
</reference>
<protein>
    <recommendedName>
        <fullName evidence="3">NB-ARC domain-containing protein</fullName>
    </recommendedName>
</protein>
<dbReference type="SUPFAM" id="SSF52540">
    <property type="entry name" value="P-loop containing nucleoside triphosphate hydrolases"/>
    <property type="match status" value="1"/>
</dbReference>
<dbReference type="Gene3D" id="3.40.50.300">
    <property type="entry name" value="P-loop containing nucleotide triphosphate hydrolases"/>
    <property type="match status" value="1"/>
</dbReference>
<dbReference type="Proteomes" id="UP001412239">
    <property type="component" value="Unassembled WGS sequence"/>
</dbReference>
<accession>A0A292PRM7</accession>
<name>A0A292PRM7_9PEZI</name>
<feature type="non-terminal residue" evidence="1">
    <location>
        <position position="101"/>
    </location>
</feature>
<organism evidence="1 2">
    <name type="scientific">Tuber aestivum</name>
    <name type="common">summer truffle</name>
    <dbReference type="NCBI Taxonomy" id="59557"/>
    <lineage>
        <taxon>Eukaryota</taxon>
        <taxon>Fungi</taxon>
        <taxon>Dikarya</taxon>
        <taxon>Ascomycota</taxon>
        <taxon>Pezizomycotina</taxon>
        <taxon>Pezizomycetes</taxon>
        <taxon>Pezizales</taxon>
        <taxon>Tuberaceae</taxon>
        <taxon>Tuber</taxon>
    </lineage>
</organism>
<evidence type="ECO:0000313" key="1">
    <source>
        <dbReference type="EMBL" id="CUS09278.1"/>
    </source>
</evidence>
<gene>
    <name evidence="1" type="ORF">GSTUAT00006624001</name>
</gene>
<evidence type="ECO:0000313" key="2">
    <source>
        <dbReference type="Proteomes" id="UP001412239"/>
    </source>
</evidence>
<dbReference type="AlphaFoldDB" id="A0A292PRM7"/>
<feature type="non-terminal residue" evidence="1">
    <location>
        <position position="1"/>
    </location>
</feature>
<keyword evidence="2" id="KW-1185">Reference proteome</keyword>
<dbReference type="InterPro" id="IPR027417">
    <property type="entry name" value="P-loop_NTPase"/>
</dbReference>
<proteinExistence type="predicted"/>
<sequence length="101" mass="11399">IPYRRNSRFTGRKDLLESIKRICSHNDHTRIALHGLGGSGKTQIALEYAYQCVSEIDCHVFWVQGSGVLKFIEGFKAIAQHVRIPLASAEMEQEELLSSIK</sequence>
<dbReference type="EMBL" id="LN891089">
    <property type="protein sequence ID" value="CUS09278.1"/>
    <property type="molecule type" value="Genomic_DNA"/>
</dbReference>